<feature type="transmembrane region" description="Helical" evidence="1">
    <location>
        <begin position="110"/>
        <end position="130"/>
    </location>
</feature>
<accession>A0A9W9GPC9</accession>
<evidence type="ECO:0000256" key="1">
    <source>
        <dbReference type="SAM" id="Phobius"/>
    </source>
</evidence>
<feature type="transmembrane region" description="Helical" evidence="1">
    <location>
        <begin position="180"/>
        <end position="205"/>
    </location>
</feature>
<feature type="transmembrane region" description="Helical" evidence="1">
    <location>
        <begin position="150"/>
        <end position="168"/>
    </location>
</feature>
<comment type="caution">
    <text evidence="3">The sequence shown here is derived from an EMBL/GenBank/DDBJ whole genome shotgun (WGS) entry which is preliminary data.</text>
</comment>
<feature type="transmembrane region" description="Helical" evidence="1">
    <location>
        <begin position="217"/>
        <end position="241"/>
    </location>
</feature>
<evidence type="ECO:0000313" key="3">
    <source>
        <dbReference type="EMBL" id="KAJ5331783.1"/>
    </source>
</evidence>
<feature type="transmembrane region" description="Helical" evidence="1">
    <location>
        <begin position="67"/>
        <end position="90"/>
    </location>
</feature>
<evidence type="ECO:0000313" key="4">
    <source>
        <dbReference type="Proteomes" id="UP001147746"/>
    </source>
</evidence>
<dbReference type="Pfam" id="PF24800">
    <property type="entry name" value="DUF7702"/>
    <property type="match status" value="1"/>
</dbReference>
<dbReference type="Proteomes" id="UP001147746">
    <property type="component" value="Unassembled WGS sequence"/>
</dbReference>
<evidence type="ECO:0000259" key="2">
    <source>
        <dbReference type="Pfam" id="PF24800"/>
    </source>
</evidence>
<protein>
    <recommendedName>
        <fullName evidence="2">DUF7702 domain-containing protein</fullName>
    </recommendedName>
</protein>
<keyword evidence="4" id="KW-1185">Reference proteome</keyword>
<reference evidence="3" key="1">
    <citation type="submission" date="2022-12" db="EMBL/GenBank/DDBJ databases">
        <authorList>
            <person name="Petersen C."/>
        </authorList>
    </citation>
    <scope>NUCLEOTIDE SEQUENCE</scope>
    <source>
        <strain evidence="3">IBT 21472</strain>
    </source>
</reference>
<gene>
    <name evidence="3" type="ORF">N7476_001566</name>
</gene>
<dbReference type="PANTHER" id="PTHR42109:SF2">
    <property type="entry name" value="INTEGRAL MEMBRANE PROTEIN"/>
    <property type="match status" value="1"/>
</dbReference>
<keyword evidence="1" id="KW-0812">Transmembrane</keyword>
<reference evidence="3" key="2">
    <citation type="journal article" date="2023" name="IMA Fungus">
        <title>Comparative genomic study of the Penicillium genus elucidates a diverse pangenome and 15 lateral gene transfer events.</title>
        <authorList>
            <person name="Petersen C."/>
            <person name="Sorensen T."/>
            <person name="Nielsen M.R."/>
            <person name="Sondergaard T.E."/>
            <person name="Sorensen J.L."/>
            <person name="Fitzpatrick D.A."/>
            <person name="Frisvad J.C."/>
            <person name="Nielsen K.L."/>
        </authorList>
    </citation>
    <scope>NUCLEOTIDE SEQUENCE</scope>
    <source>
        <strain evidence="3">IBT 21472</strain>
    </source>
</reference>
<dbReference type="PANTHER" id="PTHR42109">
    <property type="entry name" value="UNPLACED GENOMIC SCAFFOLD UM_SCAF_CONTIG_1.265, WHOLE GENOME SHOTGUN SEQUENCE"/>
    <property type="match status" value="1"/>
</dbReference>
<name>A0A9W9GPC9_9EURO</name>
<keyword evidence="1" id="KW-0472">Membrane</keyword>
<feature type="transmembrane region" description="Helical" evidence="1">
    <location>
        <begin position="39"/>
        <end position="61"/>
    </location>
</feature>
<organism evidence="3 4">
    <name type="scientific">Penicillium atrosanguineum</name>
    <dbReference type="NCBI Taxonomy" id="1132637"/>
    <lineage>
        <taxon>Eukaryota</taxon>
        <taxon>Fungi</taxon>
        <taxon>Dikarya</taxon>
        <taxon>Ascomycota</taxon>
        <taxon>Pezizomycotina</taxon>
        <taxon>Eurotiomycetes</taxon>
        <taxon>Eurotiomycetidae</taxon>
        <taxon>Eurotiales</taxon>
        <taxon>Aspergillaceae</taxon>
        <taxon>Penicillium</taxon>
    </lineage>
</organism>
<dbReference type="EMBL" id="JAPZBO010000001">
    <property type="protein sequence ID" value="KAJ5331783.1"/>
    <property type="molecule type" value="Genomic_DNA"/>
</dbReference>
<dbReference type="AlphaFoldDB" id="A0A9W9GPC9"/>
<feature type="domain" description="DUF7702" evidence="2">
    <location>
        <begin position="3"/>
        <end position="243"/>
    </location>
</feature>
<proteinExistence type="predicted"/>
<feature type="transmembrane region" description="Helical" evidence="1">
    <location>
        <begin position="6"/>
        <end position="27"/>
    </location>
</feature>
<keyword evidence="1" id="KW-1133">Transmembrane helix</keyword>
<dbReference type="InterPro" id="IPR056119">
    <property type="entry name" value="DUF7702"/>
</dbReference>
<sequence>MTVSYANGISILQLIVYFPSLILSAFLVYRHGFRTNSGYIFLTTFALARIVGACCELATISNPSTNLFTAAAICSSVGLSPLMLACTGLLSRANLSIEHTTSRPALPAMIFRAFRLLTVVAMAIAIAGIASNMTAEGLAHPDIKTKIGMILYLVCWAVMVLMLLVIAVKRSSLERGEGRTLLAVAISSPFILVRVIYAFLIWFLHDSTFSILNGSETVALVMSVLEEFAVVITCLGVGMTLRVRGKQVNRGEEAAMPAYPQQWTSKP</sequence>
<dbReference type="OrthoDB" id="2560628at2759"/>